<protein>
    <submittedName>
        <fullName evidence="1">Uncharacterized protein</fullName>
    </submittedName>
</protein>
<name>A0A0E9R017_ANGAN</name>
<proteinExistence type="predicted"/>
<reference evidence="1" key="1">
    <citation type="submission" date="2014-11" db="EMBL/GenBank/DDBJ databases">
        <authorList>
            <person name="Amaro Gonzalez C."/>
        </authorList>
    </citation>
    <scope>NUCLEOTIDE SEQUENCE</scope>
</reference>
<dbReference type="AlphaFoldDB" id="A0A0E9R017"/>
<sequence length="34" mass="3943">MQVKIAEFLVYKRLASKQNEVSTTRNPKRPIKPA</sequence>
<reference evidence="1" key="2">
    <citation type="journal article" date="2015" name="Fish Shellfish Immunol.">
        <title>Early steps in the European eel (Anguilla anguilla)-Vibrio vulnificus interaction in the gills: Role of the RtxA13 toxin.</title>
        <authorList>
            <person name="Callol A."/>
            <person name="Pajuelo D."/>
            <person name="Ebbesson L."/>
            <person name="Teles M."/>
            <person name="MacKenzie S."/>
            <person name="Amaro C."/>
        </authorList>
    </citation>
    <scope>NUCLEOTIDE SEQUENCE</scope>
</reference>
<organism evidence="1">
    <name type="scientific">Anguilla anguilla</name>
    <name type="common">European freshwater eel</name>
    <name type="synonym">Muraena anguilla</name>
    <dbReference type="NCBI Taxonomy" id="7936"/>
    <lineage>
        <taxon>Eukaryota</taxon>
        <taxon>Metazoa</taxon>
        <taxon>Chordata</taxon>
        <taxon>Craniata</taxon>
        <taxon>Vertebrata</taxon>
        <taxon>Euteleostomi</taxon>
        <taxon>Actinopterygii</taxon>
        <taxon>Neopterygii</taxon>
        <taxon>Teleostei</taxon>
        <taxon>Anguilliformes</taxon>
        <taxon>Anguillidae</taxon>
        <taxon>Anguilla</taxon>
    </lineage>
</organism>
<accession>A0A0E9R017</accession>
<evidence type="ECO:0000313" key="1">
    <source>
        <dbReference type="EMBL" id="JAH22092.1"/>
    </source>
</evidence>
<dbReference type="EMBL" id="GBXM01086485">
    <property type="protein sequence ID" value="JAH22092.1"/>
    <property type="molecule type" value="Transcribed_RNA"/>
</dbReference>